<proteinExistence type="predicted"/>
<keyword evidence="2" id="KW-1185">Reference proteome</keyword>
<dbReference type="Proteomes" id="UP000280346">
    <property type="component" value="Unassembled WGS sequence"/>
</dbReference>
<reference evidence="1 2" key="1">
    <citation type="submission" date="2018-12" db="EMBL/GenBank/DDBJ databases">
        <authorList>
            <person name="Yang Y."/>
        </authorList>
    </citation>
    <scope>NUCLEOTIDE SEQUENCE [LARGE SCALE GENOMIC DNA]</scope>
    <source>
        <strain evidence="1 2">GSF71</strain>
    </source>
</reference>
<dbReference type="EMBL" id="RZIJ01000008">
    <property type="protein sequence ID" value="RUQ71415.1"/>
    <property type="molecule type" value="Genomic_DNA"/>
</dbReference>
<evidence type="ECO:0000313" key="1">
    <source>
        <dbReference type="EMBL" id="RUQ71415.1"/>
    </source>
</evidence>
<dbReference type="RefSeq" id="WP_126998163.1">
    <property type="nucleotide sequence ID" value="NZ_CP173192.1"/>
</dbReference>
<protein>
    <submittedName>
        <fullName evidence="1">Uncharacterized protein</fullName>
    </submittedName>
</protein>
<organism evidence="1 2">
    <name type="scientific">Azospirillum doebereinerae</name>
    <dbReference type="NCBI Taxonomy" id="92933"/>
    <lineage>
        <taxon>Bacteria</taxon>
        <taxon>Pseudomonadati</taxon>
        <taxon>Pseudomonadota</taxon>
        <taxon>Alphaproteobacteria</taxon>
        <taxon>Rhodospirillales</taxon>
        <taxon>Azospirillaceae</taxon>
        <taxon>Azospirillum</taxon>
    </lineage>
</organism>
<evidence type="ECO:0000313" key="2">
    <source>
        <dbReference type="Proteomes" id="UP000280346"/>
    </source>
</evidence>
<name>A0A3S0WZE0_9PROT</name>
<sequence length="147" mass="15742">MTDTPLAHLLKLGPDCIVASAAVARNTGGEGGALIKFARDKQPPLSLLFISGVVESLGDALRAFAKANGRMAEDPSLALRFSLKRPRVEESDWAVRDDDSRVVDTIRALAATNALALELVMQDRSVRHLALPAGVTRLLTGELRTTL</sequence>
<comment type="caution">
    <text evidence="1">The sequence shown here is derived from an EMBL/GenBank/DDBJ whole genome shotgun (WGS) entry which is preliminary data.</text>
</comment>
<accession>A0A3S0WZE0</accession>
<dbReference type="OrthoDB" id="9841468at2"/>
<gene>
    <name evidence="1" type="ORF">EJ913_12250</name>
</gene>
<dbReference type="AlphaFoldDB" id="A0A3S0WZE0"/>